<dbReference type="PANTHER" id="PTHR33371:SF17">
    <property type="entry name" value="MCE-FAMILY PROTEIN MCE1B"/>
    <property type="match status" value="1"/>
</dbReference>
<evidence type="ECO:0000313" key="3">
    <source>
        <dbReference type="EMBL" id="PTL54248.1"/>
    </source>
</evidence>
<dbReference type="RefSeq" id="WP_107571190.1">
    <property type="nucleotide sequence ID" value="NZ_PYYB01000005.1"/>
</dbReference>
<proteinExistence type="predicted"/>
<organism evidence="3 4">
    <name type="scientific">Paraconexibacter algicola</name>
    <dbReference type="NCBI Taxonomy" id="2133960"/>
    <lineage>
        <taxon>Bacteria</taxon>
        <taxon>Bacillati</taxon>
        <taxon>Actinomycetota</taxon>
        <taxon>Thermoleophilia</taxon>
        <taxon>Solirubrobacterales</taxon>
        <taxon>Paraconexibacteraceae</taxon>
        <taxon>Paraconexibacter</taxon>
    </lineage>
</organism>
<dbReference type="Proteomes" id="UP000240739">
    <property type="component" value="Unassembled WGS sequence"/>
</dbReference>
<dbReference type="PANTHER" id="PTHR33371">
    <property type="entry name" value="INTERMEMBRANE PHOSPHOLIPID TRANSPORT SYSTEM BINDING PROTEIN MLAD-RELATED"/>
    <property type="match status" value="1"/>
</dbReference>
<dbReference type="InterPro" id="IPR052336">
    <property type="entry name" value="MlaD_Phospholipid_Transporter"/>
</dbReference>
<feature type="compositionally biased region" description="Low complexity" evidence="1">
    <location>
        <begin position="410"/>
        <end position="423"/>
    </location>
</feature>
<feature type="region of interest" description="Disordered" evidence="1">
    <location>
        <begin position="410"/>
        <end position="438"/>
    </location>
</feature>
<dbReference type="InterPro" id="IPR003399">
    <property type="entry name" value="Mce/MlaD"/>
</dbReference>
<evidence type="ECO:0000259" key="2">
    <source>
        <dbReference type="Pfam" id="PF02470"/>
    </source>
</evidence>
<gene>
    <name evidence="3" type="ORF">C7Y72_21080</name>
</gene>
<name>A0A2T4UBG7_9ACTN</name>
<protein>
    <submittedName>
        <fullName evidence="3">MCE family protein</fullName>
    </submittedName>
</protein>
<keyword evidence="4" id="KW-1185">Reference proteome</keyword>
<reference evidence="3 4" key="1">
    <citation type="submission" date="2018-03" db="EMBL/GenBank/DDBJ databases">
        <title>Aquarubrobacter algicola gen. nov., sp. nov., a novel actinobacterium isolated from shallow eutrophic lake during the end of cyanobacterial harmful algal blooms.</title>
        <authorList>
            <person name="Chun S.J."/>
        </authorList>
    </citation>
    <scope>NUCLEOTIDE SEQUENCE [LARGE SCALE GENOMIC DNA]</scope>
    <source>
        <strain evidence="3 4">Seoho-28</strain>
    </source>
</reference>
<dbReference type="GO" id="GO:0005576">
    <property type="term" value="C:extracellular region"/>
    <property type="evidence" value="ECO:0007669"/>
    <property type="project" value="TreeGrafter"/>
</dbReference>
<dbReference type="EMBL" id="PYYB01000005">
    <property type="protein sequence ID" value="PTL54248.1"/>
    <property type="molecule type" value="Genomic_DNA"/>
</dbReference>
<evidence type="ECO:0000313" key="4">
    <source>
        <dbReference type="Proteomes" id="UP000240739"/>
    </source>
</evidence>
<dbReference type="Pfam" id="PF02470">
    <property type="entry name" value="MlaD"/>
    <property type="match status" value="1"/>
</dbReference>
<sequence>MRGLPTQRIAAVAALVIALAVAAVVLLGGSGDYVVKARFVDAGQLVKGNLVQVAGRPVGKVTDIDLTDDNQAELTLTLTDDGVKPLHRGTVAQIRLVGLSGVANRYLELDPGPSSGEAIPDGGVLSQDETRPVVDLDTLLNALDAKTRGKLQNIIKDGSEIFEGTAAGDANRATQYLNPAVGQGRALAEELAFDTAAVGRLVTTGAAVTKVLANRRDDVGAGITTTARALRSIADERGALQDALTRAPAVLRQARRTFATTDRTLRQVRPALRDLRPAAAPLADVLRELPGTARQARPVLDDLTALLPSLRTVLRAAPALASVAVPAVDSTTTAVRGAAPIFTGLRPYTPDLVLGLFNGLGGQAATSYDANGHFARIGFATGGPTLTGLLSPGPGMGAPGVRSGVTARCPGAAADAAPDGSSPYVPDESICDPRSSRP</sequence>
<dbReference type="OrthoDB" id="338143at2"/>
<accession>A0A2T4UBG7</accession>
<comment type="caution">
    <text evidence="3">The sequence shown here is derived from an EMBL/GenBank/DDBJ whole genome shotgun (WGS) entry which is preliminary data.</text>
</comment>
<dbReference type="GO" id="GO:0051701">
    <property type="term" value="P:biological process involved in interaction with host"/>
    <property type="evidence" value="ECO:0007669"/>
    <property type="project" value="TreeGrafter"/>
</dbReference>
<evidence type="ECO:0000256" key="1">
    <source>
        <dbReference type="SAM" id="MobiDB-lite"/>
    </source>
</evidence>
<dbReference type="AlphaFoldDB" id="A0A2T4UBG7"/>
<feature type="domain" description="Mce/MlaD" evidence="2">
    <location>
        <begin position="33"/>
        <end position="112"/>
    </location>
</feature>